<reference evidence="2 3" key="1">
    <citation type="submission" date="2017-11" db="EMBL/GenBank/DDBJ databases">
        <title>De novo assembly and phasing of dikaryotic genomes from two isolates of Puccinia coronata f. sp. avenae, the causal agent of oat crown rust.</title>
        <authorList>
            <person name="Miller M.E."/>
            <person name="Zhang Y."/>
            <person name="Omidvar V."/>
            <person name="Sperschneider J."/>
            <person name="Schwessinger B."/>
            <person name="Raley C."/>
            <person name="Palmer J.M."/>
            <person name="Garnica D."/>
            <person name="Upadhyaya N."/>
            <person name="Rathjen J."/>
            <person name="Taylor J.M."/>
            <person name="Park R.F."/>
            <person name="Dodds P.N."/>
            <person name="Hirsch C.D."/>
            <person name="Kianian S.F."/>
            <person name="Figueroa M."/>
        </authorList>
    </citation>
    <scope>NUCLEOTIDE SEQUENCE [LARGE SCALE GENOMIC DNA]</scope>
    <source>
        <strain evidence="2">12NC29</strain>
    </source>
</reference>
<feature type="region of interest" description="Disordered" evidence="1">
    <location>
        <begin position="1"/>
        <end position="32"/>
    </location>
</feature>
<sequence>MQPRDPSHSFKSDFPNVLDNAETDEHLSRSGFMDQQPTSLIIGTDEKNGHDKRRKIMPGTGSESDNWAVHGNMLLDSAYMNPSQVSSFYAKAVNQQAKTYQHGNILGEKELSHTLLLPQPSNHAQGSNQFSQSVSSYTLAKNNPQIHSDQPGTSSLNHLHSYFQHTGAWNNANSKYLDELEIFLGMASSQSE</sequence>
<comment type="caution">
    <text evidence="2">The sequence shown here is derived from an EMBL/GenBank/DDBJ whole genome shotgun (WGS) entry which is preliminary data.</text>
</comment>
<gene>
    <name evidence="2" type="ORF">PCANC_15571</name>
</gene>
<organism evidence="2 3">
    <name type="scientific">Puccinia coronata f. sp. avenae</name>
    <dbReference type="NCBI Taxonomy" id="200324"/>
    <lineage>
        <taxon>Eukaryota</taxon>
        <taxon>Fungi</taxon>
        <taxon>Dikarya</taxon>
        <taxon>Basidiomycota</taxon>
        <taxon>Pucciniomycotina</taxon>
        <taxon>Pucciniomycetes</taxon>
        <taxon>Pucciniales</taxon>
        <taxon>Pucciniaceae</taxon>
        <taxon>Puccinia</taxon>
    </lineage>
</organism>
<dbReference type="EMBL" id="PGCJ01000942">
    <property type="protein sequence ID" value="PLW13681.1"/>
    <property type="molecule type" value="Genomic_DNA"/>
</dbReference>
<accession>A0A2N5SKD0</accession>
<evidence type="ECO:0000313" key="2">
    <source>
        <dbReference type="EMBL" id="PLW13681.1"/>
    </source>
</evidence>
<evidence type="ECO:0000313" key="3">
    <source>
        <dbReference type="Proteomes" id="UP000235388"/>
    </source>
</evidence>
<proteinExistence type="predicted"/>
<keyword evidence="3" id="KW-1185">Reference proteome</keyword>
<evidence type="ECO:0000256" key="1">
    <source>
        <dbReference type="SAM" id="MobiDB-lite"/>
    </source>
</evidence>
<name>A0A2N5SKD0_9BASI</name>
<feature type="compositionally biased region" description="Basic and acidic residues" evidence="1">
    <location>
        <begin position="1"/>
        <end position="11"/>
    </location>
</feature>
<protein>
    <submittedName>
        <fullName evidence="2">Uncharacterized protein</fullName>
    </submittedName>
</protein>
<dbReference type="Proteomes" id="UP000235388">
    <property type="component" value="Unassembled WGS sequence"/>
</dbReference>
<feature type="non-terminal residue" evidence="2">
    <location>
        <position position="192"/>
    </location>
</feature>
<dbReference type="AlphaFoldDB" id="A0A2N5SKD0"/>